<evidence type="ECO:0000313" key="3">
    <source>
        <dbReference type="Proteomes" id="UP000004935"/>
    </source>
</evidence>
<organism evidence="2 3">
    <name type="scientific">Anaerostipes caccae (strain DSM 14662 / CCUG 47493 / JCM 13470 / NCIMB 13811 / L1-92)</name>
    <dbReference type="NCBI Taxonomy" id="411490"/>
    <lineage>
        <taxon>Bacteria</taxon>
        <taxon>Bacillati</taxon>
        <taxon>Bacillota</taxon>
        <taxon>Clostridia</taxon>
        <taxon>Lachnospirales</taxon>
        <taxon>Lachnospiraceae</taxon>
        <taxon>Anaerostipes</taxon>
    </lineage>
</organism>
<evidence type="ECO:0000313" key="2">
    <source>
        <dbReference type="EMBL" id="EDR97552.1"/>
    </source>
</evidence>
<dbReference type="HOGENOM" id="CLU_000445_81_11_9"/>
<reference evidence="2" key="2">
    <citation type="submission" date="2013-11" db="EMBL/GenBank/DDBJ databases">
        <title>Draft genome sequence of Anaerostipes caccae (DSM 14662).</title>
        <authorList>
            <person name="Sudarsanam P."/>
            <person name="Ley R."/>
            <person name="Guruge J."/>
            <person name="Turnbaugh P.J."/>
            <person name="Mahowald M."/>
            <person name="Liep D."/>
            <person name="Gordon J."/>
        </authorList>
    </citation>
    <scope>NUCLEOTIDE SEQUENCE</scope>
    <source>
        <strain evidence="2">DSM 14662</strain>
    </source>
</reference>
<dbReference type="Gene3D" id="3.20.80.10">
    <property type="entry name" value="Regulatory factor, effector binding domain"/>
    <property type="match status" value="1"/>
</dbReference>
<dbReference type="EMBL" id="ABAX03000012">
    <property type="protein sequence ID" value="EDR97552.1"/>
    <property type="molecule type" value="Genomic_DNA"/>
</dbReference>
<dbReference type="InterPro" id="IPR053182">
    <property type="entry name" value="YobU-like_regulator"/>
</dbReference>
<dbReference type="SUPFAM" id="SSF55136">
    <property type="entry name" value="Probable bacterial effector-binding domain"/>
    <property type="match status" value="1"/>
</dbReference>
<dbReference type="PANTHER" id="PTHR36444:SF3">
    <property type="entry name" value="TRANSCRIPTIONAL ACTIVATOR, PUTATIVE-RELATED"/>
    <property type="match status" value="1"/>
</dbReference>
<accession>B0MC82</accession>
<gene>
    <name evidence="2" type="ORF">ANACAC_01173</name>
</gene>
<protein>
    <submittedName>
        <fullName evidence="2">Transcriptional regulator, effector binding domain protein</fullName>
    </submittedName>
</protein>
<reference evidence="2" key="1">
    <citation type="submission" date="2007-11" db="EMBL/GenBank/DDBJ databases">
        <authorList>
            <person name="Fulton L."/>
            <person name="Clifton S."/>
            <person name="Fulton B."/>
            <person name="Xu J."/>
            <person name="Minx P."/>
            <person name="Pepin K.H."/>
            <person name="Johnson M."/>
            <person name="Thiruvilangam P."/>
            <person name="Bhonagiri V."/>
            <person name="Nash W.E."/>
            <person name="Mardis E.R."/>
            <person name="Wilson R.K."/>
        </authorList>
    </citation>
    <scope>NUCLEOTIDE SEQUENCE [LARGE SCALE GENOMIC DNA]</scope>
    <source>
        <strain evidence="2">DSM 14662</strain>
    </source>
</reference>
<dbReference type="InterPro" id="IPR011256">
    <property type="entry name" value="Reg_factor_effector_dom_sf"/>
</dbReference>
<dbReference type="Pfam" id="PF14526">
    <property type="entry name" value="Cass2"/>
    <property type="match status" value="1"/>
</dbReference>
<feature type="domain" description="AraC effector-binding" evidence="1">
    <location>
        <begin position="22"/>
        <end position="183"/>
    </location>
</feature>
<dbReference type="eggNOG" id="COG3708">
    <property type="taxonomic scope" value="Bacteria"/>
</dbReference>
<dbReference type="STRING" id="411490.ANACAC_01173"/>
<comment type="caution">
    <text evidence="2">The sequence shown here is derived from an EMBL/GenBank/DDBJ whole genome shotgun (WGS) entry which is preliminary data.</text>
</comment>
<evidence type="ECO:0000259" key="1">
    <source>
        <dbReference type="SMART" id="SM00871"/>
    </source>
</evidence>
<dbReference type="AlphaFoldDB" id="B0MC82"/>
<keyword evidence="3" id="KW-1185">Reference proteome</keyword>
<dbReference type="SMART" id="SM00871">
    <property type="entry name" value="AraC_E_bind"/>
    <property type="match status" value="1"/>
</dbReference>
<proteinExistence type="predicted"/>
<dbReference type="InterPro" id="IPR029441">
    <property type="entry name" value="Cass2"/>
</dbReference>
<dbReference type="PANTHER" id="PTHR36444">
    <property type="entry name" value="TRANSCRIPTIONAL REGULATOR PROTEIN YOBU-RELATED"/>
    <property type="match status" value="1"/>
</dbReference>
<dbReference type="Proteomes" id="UP000004935">
    <property type="component" value="Unassembled WGS sequence"/>
</dbReference>
<name>B0MC82_ANACD</name>
<dbReference type="InterPro" id="IPR010499">
    <property type="entry name" value="AraC_E-bd"/>
</dbReference>
<sequence length="187" mass="21344">MDTDPGRRTVNRQKWEDIYMDFPFRIEKRDSFRVVGSLIETTNKKGGGRKDIPIFWSKFKEDNLEASLLDLSDQEPGGLLGINIYNTDKTDSRKFHYMIAVSSSKDTEHGFAEYTVPAMTWAVFPCTVETIGKTEAQAITKWLPKSKYKPLNKGYITGRMKSGAPDIEFYGQDGQVEVWIAVKEKTN</sequence>